<reference evidence="2 3" key="1">
    <citation type="submission" date="2014-11" db="EMBL/GenBank/DDBJ databases">
        <title>Complete Genome Sequence of Pseudoalteromonas sp. Strain OCN003 Isolated from Kaneohe Bay, Oahu, Hawaii.</title>
        <authorList>
            <person name="Beurmann S."/>
            <person name="Videau P."/>
            <person name="Ushijima B."/>
            <person name="Smith A.M."/>
            <person name="Aeby G.S."/>
            <person name="Callahan S.M."/>
            <person name="Belcaid M."/>
        </authorList>
    </citation>
    <scope>NUCLEOTIDE SEQUENCE [LARGE SCALE GENOMIC DNA]</scope>
    <source>
        <strain evidence="2 3">OCN003</strain>
    </source>
</reference>
<evidence type="ECO:0000313" key="3">
    <source>
        <dbReference type="Proteomes" id="UP000030341"/>
    </source>
</evidence>
<dbReference type="eggNOG" id="COG0613">
    <property type="taxonomic scope" value="Bacteria"/>
</dbReference>
<dbReference type="SUPFAM" id="SSF89550">
    <property type="entry name" value="PHP domain-like"/>
    <property type="match status" value="1"/>
</dbReference>
<dbReference type="InterPro" id="IPR003141">
    <property type="entry name" value="Pol/His_phosphatase_N"/>
</dbReference>
<dbReference type="RefSeq" id="WP_038641160.1">
    <property type="nucleotide sequence ID" value="NZ_CP009888.1"/>
</dbReference>
<gene>
    <name evidence="2" type="ORF">OM33_09465</name>
</gene>
<dbReference type="SMART" id="SM00481">
    <property type="entry name" value="POLIIIAc"/>
    <property type="match status" value="1"/>
</dbReference>
<dbReference type="KEGG" id="pseo:OM33_09465"/>
<dbReference type="PANTHER" id="PTHR42924">
    <property type="entry name" value="EXONUCLEASE"/>
    <property type="match status" value="1"/>
</dbReference>
<dbReference type="HOGENOM" id="CLU_067347_0_0_6"/>
<dbReference type="AlphaFoldDB" id="A0A0A7EFF8"/>
<dbReference type="GO" id="GO:0004534">
    <property type="term" value="F:5'-3' RNA exonuclease activity"/>
    <property type="evidence" value="ECO:0007669"/>
    <property type="project" value="TreeGrafter"/>
</dbReference>
<dbReference type="Pfam" id="PF02811">
    <property type="entry name" value="PHP"/>
    <property type="match status" value="1"/>
</dbReference>
<dbReference type="NCBIfam" id="NF047791">
    <property type="entry name" value="RNaseRnm"/>
    <property type="match status" value="1"/>
</dbReference>
<accession>A0A0A7EFF8</accession>
<feature type="domain" description="Polymerase/histidinol phosphatase N-terminal" evidence="1">
    <location>
        <begin position="3"/>
        <end position="70"/>
    </location>
</feature>
<dbReference type="Gene3D" id="3.20.20.140">
    <property type="entry name" value="Metal-dependent hydrolases"/>
    <property type="match status" value="1"/>
</dbReference>
<sequence length="284" mass="31758">MKFDLHSHTYYSDGKLSPEDLVERAVEKGVNILAITDHDTVKALPIAQQHIEKNALPLTLVKGIEFSTKWESFEIHIVGLNIDVEDSTLACLIAEQTEKRAIRAEKMAEKLEKRGFKNVLEEAKTLANKGQLTRAHFAQVIQAQGAANTLQGVFKKFLVRGKPGYVMSEWCDIATAVKAIKAAGGQAVLAHPSRYKLSNKWLRRLLEEFKHAGGDGIEVALPQQAPSDRQFLAQLAEEYQLLSSQGSDFHFATNWLELGKNLYLPKASVPIWQDWAVAKEQELN</sequence>
<dbReference type="CDD" id="cd07438">
    <property type="entry name" value="PHP_HisPPase_AMP"/>
    <property type="match status" value="1"/>
</dbReference>
<dbReference type="PANTHER" id="PTHR42924:SF3">
    <property type="entry name" value="POLYMERASE_HISTIDINOL PHOSPHATASE N-TERMINAL DOMAIN-CONTAINING PROTEIN"/>
    <property type="match status" value="1"/>
</dbReference>
<name>A0A0A7EFF8_9GAMM</name>
<dbReference type="InterPro" id="IPR016195">
    <property type="entry name" value="Pol/histidinol_Pase-like"/>
</dbReference>
<dbReference type="STRING" id="1348114.OM33_09465"/>
<evidence type="ECO:0000259" key="1">
    <source>
        <dbReference type="SMART" id="SM00481"/>
    </source>
</evidence>
<dbReference type="EMBL" id="CP009888">
    <property type="protein sequence ID" value="AIY65354.1"/>
    <property type="molecule type" value="Genomic_DNA"/>
</dbReference>
<keyword evidence="2" id="KW-0808">Transferase</keyword>
<organism evidence="2 3">
    <name type="scientific">Pseudoalteromonas piratica</name>
    <dbReference type="NCBI Taxonomy" id="1348114"/>
    <lineage>
        <taxon>Bacteria</taxon>
        <taxon>Pseudomonadati</taxon>
        <taxon>Pseudomonadota</taxon>
        <taxon>Gammaproteobacteria</taxon>
        <taxon>Alteromonadales</taxon>
        <taxon>Pseudoalteromonadaceae</taxon>
        <taxon>Pseudoalteromonas</taxon>
    </lineage>
</organism>
<dbReference type="GO" id="GO:0016740">
    <property type="term" value="F:transferase activity"/>
    <property type="evidence" value="ECO:0007669"/>
    <property type="project" value="UniProtKB-KW"/>
</dbReference>
<proteinExistence type="predicted"/>
<evidence type="ECO:0000313" key="2">
    <source>
        <dbReference type="EMBL" id="AIY65354.1"/>
    </source>
</evidence>
<dbReference type="OrthoDB" id="9804333at2"/>
<dbReference type="InterPro" id="IPR004013">
    <property type="entry name" value="PHP_dom"/>
</dbReference>
<dbReference type="Gene3D" id="1.10.150.650">
    <property type="match status" value="1"/>
</dbReference>
<dbReference type="GO" id="GO:0035312">
    <property type="term" value="F:5'-3' DNA exonuclease activity"/>
    <property type="evidence" value="ECO:0007669"/>
    <property type="project" value="TreeGrafter"/>
</dbReference>
<dbReference type="InterPro" id="IPR052018">
    <property type="entry name" value="PHP_domain"/>
</dbReference>
<keyword evidence="3" id="KW-1185">Reference proteome</keyword>
<dbReference type="Proteomes" id="UP000030341">
    <property type="component" value="Chromosome 1"/>
</dbReference>
<protein>
    <submittedName>
        <fullName evidence="2">S-adenosylmethionine tRNA ribosyltransferase</fullName>
    </submittedName>
</protein>